<evidence type="ECO:0000256" key="10">
    <source>
        <dbReference type="SAM" id="MobiDB-lite"/>
    </source>
</evidence>
<feature type="transmembrane region" description="Helical" evidence="11">
    <location>
        <begin position="191"/>
        <end position="208"/>
    </location>
</feature>
<feature type="transmembrane region" description="Helical" evidence="11">
    <location>
        <begin position="26"/>
        <end position="51"/>
    </location>
</feature>
<evidence type="ECO:0000313" key="13">
    <source>
        <dbReference type="EMBL" id="SQB97493.1"/>
    </source>
</evidence>
<keyword evidence="7 11" id="KW-1133">Transmembrane helix</keyword>
<dbReference type="GO" id="GO:0016410">
    <property type="term" value="F:N-acyltransferase activity"/>
    <property type="evidence" value="ECO:0007669"/>
    <property type="project" value="InterPro"/>
</dbReference>
<feature type="transmembrane region" description="Helical" evidence="11">
    <location>
        <begin position="80"/>
        <end position="100"/>
    </location>
</feature>
<evidence type="ECO:0000259" key="12">
    <source>
        <dbReference type="PROSITE" id="PS50263"/>
    </source>
</evidence>
<evidence type="ECO:0000256" key="11">
    <source>
        <dbReference type="SAM" id="Phobius"/>
    </source>
</evidence>
<reference evidence="13 14" key="1">
    <citation type="submission" date="2018-06" db="EMBL/GenBank/DDBJ databases">
        <authorList>
            <consortium name="Pathogen Informatics"/>
            <person name="Doyle S."/>
        </authorList>
    </citation>
    <scope>NUCLEOTIDE SEQUENCE [LARGE SCALE GENOMIC DNA]</scope>
    <source>
        <strain evidence="13 14">NCTC13102</strain>
    </source>
</reference>
<dbReference type="AlphaFoldDB" id="A0A2X3BA91"/>
<keyword evidence="4" id="KW-0997">Cell inner membrane</keyword>
<evidence type="ECO:0000256" key="1">
    <source>
        <dbReference type="ARBA" id="ARBA00004651"/>
    </source>
</evidence>
<evidence type="ECO:0000313" key="14">
    <source>
        <dbReference type="Proteomes" id="UP000250166"/>
    </source>
</evidence>
<dbReference type="PROSITE" id="PS50263">
    <property type="entry name" value="CN_HYDROLASE"/>
    <property type="match status" value="1"/>
</dbReference>
<comment type="subcellular location">
    <subcellularLocation>
        <location evidence="1">Cell membrane</location>
        <topology evidence="1">Multi-pass membrane protein</topology>
    </subcellularLocation>
</comment>
<evidence type="ECO:0000256" key="5">
    <source>
        <dbReference type="ARBA" id="ARBA00022679"/>
    </source>
</evidence>
<dbReference type="InterPro" id="IPR003010">
    <property type="entry name" value="C-N_Hydrolase"/>
</dbReference>
<evidence type="ECO:0000256" key="8">
    <source>
        <dbReference type="ARBA" id="ARBA00023136"/>
    </source>
</evidence>
<keyword evidence="8 11" id="KW-0472">Membrane</keyword>
<evidence type="ECO:0000256" key="4">
    <source>
        <dbReference type="ARBA" id="ARBA00022519"/>
    </source>
</evidence>
<keyword evidence="6 11" id="KW-0812">Transmembrane</keyword>
<evidence type="ECO:0000256" key="2">
    <source>
        <dbReference type="ARBA" id="ARBA00010065"/>
    </source>
</evidence>
<feature type="domain" description="CN hydrolase" evidence="12">
    <location>
        <begin position="247"/>
        <end position="546"/>
    </location>
</feature>
<keyword evidence="5 13" id="KW-0808">Transferase</keyword>
<evidence type="ECO:0000256" key="3">
    <source>
        <dbReference type="ARBA" id="ARBA00022475"/>
    </source>
</evidence>
<evidence type="ECO:0000256" key="7">
    <source>
        <dbReference type="ARBA" id="ARBA00022989"/>
    </source>
</evidence>
<feature type="compositionally biased region" description="Low complexity" evidence="10">
    <location>
        <begin position="451"/>
        <end position="463"/>
    </location>
</feature>
<dbReference type="GO" id="GO:0005886">
    <property type="term" value="C:plasma membrane"/>
    <property type="evidence" value="ECO:0007669"/>
    <property type="project" value="UniProtKB-SubCell"/>
</dbReference>
<evidence type="ECO:0000256" key="9">
    <source>
        <dbReference type="ARBA" id="ARBA00023315"/>
    </source>
</evidence>
<dbReference type="InterPro" id="IPR004563">
    <property type="entry name" value="Apolipo_AcylTrfase"/>
</dbReference>
<keyword evidence="13" id="KW-0449">Lipoprotein</keyword>
<dbReference type="PANTHER" id="PTHR38686">
    <property type="entry name" value="APOLIPOPROTEIN N-ACYLTRANSFERASE"/>
    <property type="match status" value="1"/>
</dbReference>
<feature type="transmembrane region" description="Helical" evidence="11">
    <location>
        <begin position="132"/>
        <end position="154"/>
    </location>
</feature>
<dbReference type="Proteomes" id="UP000250166">
    <property type="component" value="Unassembled WGS sequence"/>
</dbReference>
<dbReference type="SUPFAM" id="SSF56317">
    <property type="entry name" value="Carbon-nitrogen hydrolase"/>
    <property type="match status" value="1"/>
</dbReference>
<protein>
    <submittedName>
        <fullName evidence="13">Apolipoprotein N-acyltransferase</fullName>
    </submittedName>
</protein>
<dbReference type="EMBL" id="UAWL01000006">
    <property type="protein sequence ID" value="SQB97493.1"/>
    <property type="molecule type" value="Genomic_DNA"/>
</dbReference>
<feature type="compositionally biased region" description="Polar residues" evidence="10">
    <location>
        <begin position="413"/>
        <end position="450"/>
    </location>
</feature>
<name>A0A2X3BA91_9HELI</name>
<accession>A0A2X3BA91</accession>
<feature type="transmembrane region" description="Helical" evidence="11">
    <location>
        <begin position="213"/>
        <end position="233"/>
    </location>
</feature>
<sequence>MNIFVFSETFKAPTFKKLLKFRKKEWIAFSVVIACSAIFAFLFCLGVYVFALCSDLFAFVPESMPDVIIPQSQTLSAQNYIGATLMSICAMLSIAVWFIVPKALRFWFGFFCGVFLFYWIGLSFRYSPLPFVGLFVPLCIGLVYGVLIFFALYYESKLYRLITLVLMSFIHPFGFDWFMPPALLSYSFFGVSWWHFVCLECAIALFLVRSSKFFMLLGLVLFVCSIDSTTFQIHKTDDFLTQKTQIIQTNLPQDLKWNQQSLNLIVTNVLSQIDKAIRESSAMIIFPETMLPFVLNADSAYSRTILEILKDKSSHIAIVIGSFSQQEDRIYNSTYVLYRHQVQILNKVVLAPFGEKIPLPDFLAKPLYRIFFGMEDSLFFASEPQDFELFGYTFRNAICYEGTTSKIYAPRTTPAQDASKNIDSAKATTSAESTIQQNNSAQSTPARNVDSTQPTHSSHSPHSPQFVVMISNNGWFAPSIESHLQRMLLKYYARLNHSFILHSTNRSESGIITPYLFGDMPTTYTLSPFSPSQAHASQNTNSHKGF</sequence>
<evidence type="ECO:0000256" key="6">
    <source>
        <dbReference type="ARBA" id="ARBA00022692"/>
    </source>
</evidence>
<proteinExistence type="inferred from homology"/>
<dbReference type="InterPro" id="IPR059109">
    <property type="entry name" value="Lnt_membrane_dom"/>
</dbReference>
<dbReference type="GO" id="GO:0042158">
    <property type="term" value="P:lipoprotein biosynthetic process"/>
    <property type="evidence" value="ECO:0007669"/>
    <property type="project" value="InterPro"/>
</dbReference>
<feature type="transmembrane region" description="Helical" evidence="11">
    <location>
        <begin position="161"/>
        <end position="179"/>
    </location>
</feature>
<organism evidence="13 14">
    <name type="scientific">Helicobacter fennelliae</name>
    <dbReference type="NCBI Taxonomy" id="215"/>
    <lineage>
        <taxon>Bacteria</taxon>
        <taxon>Pseudomonadati</taxon>
        <taxon>Campylobacterota</taxon>
        <taxon>Epsilonproteobacteria</taxon>
        <taxon>Campylobacterales</taxon>
        <taxon>Helicobacteraceae</taxon>
        <taxon>Helicobacter</taxon>
    </lineage>
</organism>
<keyword evidence="9 13" id="KW-0012">Acyltransferase</keyword>
<feature type="transmembrane region" description="Helical" evidence="11">
    <location>
        <begin position="107"/>
        <end position="126"/>
    </location>
</feature>
<dbReference type="Pfam" id="PF26365">
    <property type="entry name" value="ApoNAT_membrane"/>
    <property type="match status" value="1"/>
</dbReference>
<feature type="region of interest" description="Disordered" evidence="10">
    <location>
        <begin position="411"/>
        <end position="463"/>
    </location>
</feature>
<keyword evidence="3" id="KW-1003">Cell membrane</keyword>
<gene>
    <name evidence="13" type="ORF">NCTC13102_00225</name>
</gene>
<dbReference type="PANTHER" id="PTHR38686:SF1">
    <property type="entry name" value="APOLIPOPROTEIN N-ACYLTRANSFERASE"/>
    <property type="match status" value="1"/>
</dbReference>
<comment type="similarity">
    <text evidence="2">Belongs to the CN hydrolase family. Apolipoprotein N-acyltransferase subfamily.</text>
</comment>
<dbReference type="InterPro" id="IPR036526">
    <property type="entry name" value="C-N_Hydrolase_sf"/>
</dbReference>
<dbReference type="Gene3D" id="3.60.110.10">
    <property type="entry name" value="Carbon-nitrogen hydrolase"/>
    <property type="match status" value="1"/>
</dbReference>